<dbReference type="EMBL" id="CAJMWY010000801">
    <property type="protein sequence ID" value="CAE6447822.1"/>
    <property type="molecule type" value="Genomic_DNA"/>
</dbReference>
<evidence type="ECO:0000313" key="1">
    <source>
        <dbReference type="EMBL" id="CAE6447822.1"/>
    </source>
</evidence>
<dbReference type="AlphaFoldDB" id="A0A8H3B5G2"/>
<name>A0A8H3B5G2_9AGAM</name>
<organism evidence="1 2">
    <name type="scientific">Rhizoctonia solani</name>
    <dbReference type="NCBI Taxonomy" id="456999"/>
    <lineage>
        <taxon>Eukaryota</taxon>
        <taxon>Fungi</taxon>
        <taxon>Dikarya</taxon>
        <taxon>Basidiomycota</taxon>
        <taxon>Agaricomycotina</taxon>
        <taxon>Agaricomycetes</taxon>
        <taxon>Cantharellales</taxon>
        <taxon>Ceratobasidiaceae</taxon>
        <taxon>Rhizoctonia</taxon>
    </lineage>
</organism>
<dbReference type="Proteomes" id="UP000663861">
    <property type="component" value="Unassembled WGS sequence"/>
</dbReference>
<sequence>MLSHPFPSYSPAGWYSRAKPFPYELPYEILENNLVFGISVHSMVTQGPSIALFRPNIAVNVRGRVLILKQVDWDAITEIVGATTNLPRARMRNTWSMNPGYFCIPYQIIHIPTLDGNRVINIEGWVGESSELSIPVGNITHLPDSLQLLLKYSSEAWANFYGGERNKVVLADTKKMLRYESEDDGSLDDLD</sequence>
<accession>A0A8H3B5G2</accession>
<reference evidence="1" key="1">
    <citation type="submission" date="2021-01" db="EMBL/GenBank/DDBJ databases">
        <authorList>
            <person name="Kaushik A."/>
        </authorList>
    </citation>
    <scope>NUCLEOTIDE SEQUENCE</scope>
    <source>
        <strain evidence="1">AG4-RS23</strain>
    </source>
</reference>
<protein>
    <submittedName>
        <fullName evidence="1">Uncharacterized protein</fullName>
    </submittedName>
</protein>
<proteinExistence type="predicted"/>
<gene>
    <name evidence="1" type="ORF">RDB_LOCUS50644</name>
</gene>
<comment type="caution">
    <text evidence="1">The sequence shown here is derived from an EMBL/GenBank/DDBJ whole genome shotgun (WGS) entry which is preliminary data.</text>
</comment>
<evidence type="ECO:0000313" key="2">
    <source>
        <dbReference type="Proteomes" id="UP000663861"/>
    </source>
</evidence>
<dbReference type="OrthoDB" id="2121828at2759"/>